<dbReference type="PANTHER" id="PTHR30329:SF21">
    <property type="entry name" value="LIPOPROTEIN YIAD-RELATED"/>
    <property type="match status" value="1"/>
</dbReference>
<keyword evidence="2 4" id="KW-0472">Membrane</keyword>
<dbReference type="InterPro" id="IPR009282">
    <property type="entry name" value="DUF937"/>
</dbReference>
<evidence type="ECO:0000256" key="3">
    <source>
        <dbReference type="ARBA" id="ARBA00023237"/>
    </source>
</evidence>
<dbReference type="SUPFAM" id="SSF103088">
    <property type="entry name" value="OmpA-like"/>
    <property type="match status" value="1"/>
</dbReference>
<dbReference type="InterPro" id="IPR050330">
    <property type="entry name" value="Bact_OuterMem_StrucFunc"/>
</dbReference>
<dbReference type="InterPro" id="IPR006664">
    <property type="entry name" value="OMP_bac"/>
</dbReference>
<evidence type="ECO:0000313" key="8">
    <source>
        <dbReference type="Proteomes" id="UP000198658"/>
    </source>
</evidence>
<feature type="region of interest" description="Disordered" evidence="5">
    <location>
        <begin position="257"/>
        <end position="288"/>
    </location>
</feature>
<dbReference type="RefSeq" id="WP_091387325.1">
    <property type="nucleotide sequence ID" value="NZ_FNQO01000002.1"/>
</dbReference>
<comment type="subcellular location">
    <subcellularLocation>
        <location evidence="1">Cell outer membrane</location>
    </subcellularLocation>
</comment>
<keyword evidence="8" id="KW-1185">Reference proteome</keyword>
<feature type="region of interest" description="Disordered" evidence="5">
    <location>
        <begin position="384"/>
        <end position="410"/>
    </location>
</feature>
<dbReference type="EMBL" id="FNQO01000002">
    <property type="protein sequence ID" value="SEA10712.1"/>
    <property type="molecule type" value="Genomic_DNA"/>
</dbReference>
<dbReference type="InterPro" id="IPR036737">
    <property type="entry name" value="OmpA-like_sf"/>
</dbReference>
<evidence type="ECO:0000256" key="5">
    <source>
        <dbReference type="SAM" id="MobiDB-lite"/>
    </source>
</evidence>
<dbReference type="GO" id="GO:0009279">
    <property type="term" value="C:cell outer membrane"/>
    <property type="evidence" value="ECO:0007669"/>
    <property type="project" value="UniProtKB-SubCell"/>
</dbReference>
<protein>
    <submittedName>
        <fullName evidence="7">Outer membrane protein OmpA</fullName>
    </submittedName>
</protein>
<dbReference type="Pfam" id="PF06078">
    <property type="entry name" value="DUF937"/>
    <property type="match status" value="1"/>
</dbReference>
<evidence type="ECO:0000256" key="2">
    <source>
        <dbReference type="ARBA" id="ARBA00023136"/>
    </source>
</evidence>
<sequence>MADNLLDMAVRKLGSSGIDALTGALGLPADRAESAVNTGLATVIAGMLNKGSSKTGMASLYKMVSDSSDLDFSSIGDTFRDPEQISSVQQSGAKMLEVIFGSKVGSVGDLVSGAIGGSSGNGRGLLKVAAPVLVSLLSRLVNSERLDVSKLAALLLGQKEHIQGKLPDGLLDELGVSGFGDLGSALVTHGHAQPQEPRPQALHHAPAKKRGGFGKWFWPLLIALAGLYALNMCAQKQEVDSKPGEVLLEEESVIIEETPNGAALPPDSASDTQTTAEPATAESTSDADAGFAGSFREYLTNSARDPNREFPLNIEFAADSAEVTSSSVPEVEALAKILKENPGLSIAVEGHTSGNGDAMANQELSQRRADKVRQMLMEKGIDPNRVTATGMGSAKPVLDEGTGENGQKNERISVRVVTFE</sequence>
<dbReference type="CDD" id="cd07185">
    <property type="entry name" value="OmpA_C-like"/>
    <property type="match status" value="1"/>
</dbReference>
<dbReference type="InterPro" id="IPR006665">
    <property type="entry name" value="OmpA-like"/>
</dbReference>
<dbReference type="PANTHER" id="PTHR30329">
    <property type="entry name" value="STATOR ELEMENT OF FLAGELLAR MOTOR COMPLEX"/>
    <property type="match status" value="1"/>
</dbReference>
<gene>
    <name evidence="7" type="ORF">SAMN05216562_1754</name>
</gene>
<dbReference type="Proteomes" id="UP000198658">
    <property type="component" value="Unassembled WGS sequence"/>
</dbReference>
<reference evidence="8" key="1">
    <citation type="submission" date="2016-10" db="EMBL/GenBank/DDBJ databases">
        <authorList>
            <person name="Varghese N."/>
            <person name="Submissions S."/>
        </authorList>
    </citation>
    <scope>NUCLEOTIDE SEQUENCE [LARGE SCALE GENOMIC DNA]</scope>
    <source>
        <strain evidence="8">CGMCC 1.10657</strain>
    </source>
</reference>
<name>A0A1H3YII2_9GAMM</name>
<proteinExistence type="predicted"/>
<dbReference type="STRING" id="658218.SAMN05216562_1754"/>
<keyword evidence="3" id="KW-0998">Cell outer membrane</keyword>
<accession>A0A1H3YII2</accession>
<evidence type="ECO:0000259" key="6">
    <source>
        <dbReference type="PROSITE" id="PS51123"/>
    </source>
</evidence>
<dbReference type="Pfam" id="PF00691">
    <property type="entry name" value="OmpA"/>
    <property type="match status" value="1"/>
</dbReference>
<dbReference type="PROSITE" id="PS51123">
    <property type="entry name" value="OMPA_2"/>
    <property type="match status" value="1"/>
</dbReference>
<dbReference type="PRINTS" id="PR01021">
    <property type="entry name" value="OMPADOMAIN"/>
</dbReference>
<evidence type="ECO:0000256" key="1">
    <source>
        <dbReference type="ARBA" id="ARBA00004442"/>
    </source>
</evidence>
<dbReference type="OrthoDB" id="9792021at2"/>
<feature type="domain" description="OmpA-like" evidence="6">
    <location>
        <begin position="303"/>
        <end position="420"/>
    </location>
</feature>
<evidence type="ECO:0000256" key="4">
    <source>
        <dbReference type="PROSITE-ProRule" id="PRU00473"/>
    </source>
</evidence>
<dbReference type="AlphaFoldDB" id="A0A1H3YII2"/>
<organism evidence="7 8">
    <name type="scientific">Microbulbifer marinus</name>
    <dbReference type="NCBI Taxonomy" id="658218"/>
    <lineage>
        <taxon>Bacteria</taxon>
        <taxon>Pseudomonadati</taxon>
        <taxon>Pseudomonadota</taxon>
        <taxon>Gammaproteobacteria</taxon>
        <taxon>Cellvibrionales</taxon>
        <taxon>Microbulbiferaceae</taxon>
        <taxon>Microbulbifer</taxon>
    </lineage>
</organism>
<evidence type="ECO:0000313" key="7">
    <source>
        <dbReference type="EMBL" id="SEA10712.1"/>
    </source>
</evidence>
<dbReference type="Gene3D" id="3.30.1330.60">
    <property type="entry name" value="OmpA-like domain"/>
    <property type="match status" value="1"/>
</dbReference>
<feature type="compositionally biased region" description="Low complexity" evidence="5">
    <location>
        <begin position="271"/>
        <end position="287"/>
    </location>
</feature>